<evidence type="ECO:0000256" key="6">
    <source>
        <dbReference type="ARBA" id="ARBA00023157"/>
    </source>
</evidence>
<dbReference type="KEGG" id="clec:106670135"/>
<keyword evidence="3" id="KW-0336">GPI-anchor</keyword>
<dbReference type="AlphaFoldDB" id="A0A8I6SUS8"/>
<accession>A0A8I6SUS8</accession>
<dbReference type="PANTHER" id="PTHR31171:SF3">
    <property type="entry name" value="LY6_PLAUR DOMAIN-CONTAINING PROTEIN 6B"/>
    <property type="match status" value="1"/>
</dbReference>
<keyword evidence="4 10" id="KW-0732">Signal</keyword>
<evidence type="ECO:0000313" key="11">
    <source>
        <dbReference type="EnsemblMetazoa" id="XP_024084765.1"/>
    </source>
</evidence>
<dbReference type="EnsemblMetazoa" id="XM_014400214.2">
    <property type="protein sequence ID" value="XP_014255700.1"/>
    <property type="gene ID" value="LOC106670135"/>
</dbReference>
<dbReference type="InterPro" id="IPR039457">
    <property type="entry name" value="LYPD6-like"/>
</dbReference>
<dbReference type="InterPro" id="IPR045860">
    <property type="entry name" value="Snake_toxin-like_sf"/>
</dbReference>
<evidence type="ECO:0000256" key="10">
    <source>
        <dbReference type="SAM" id="SignalP"/>
    </source>
</evidence>
<dbReference type="Pfam" id="PF16975">
    <property type="entry name" value="UPAR_LY6_2"/>
    <property type="match status" value="1"/>
</dbReference>
<protein>
    <submittedName>
        <fullName evidence="11">Uncharacterized protein</fullName>
    </submittedName>
</protein>
<dbReference type="GO" id="GO:0005886">
    <property type="term" value="C:plasma membrane"/>
    <property type="evidence" value="ECO:0007669"/>
    <property type="project" value="UniProtKB-SubCell"/>
</dbReference>
<dbReference type="Gene3D" id="2.10.60.10">
    <property type="entry name" value="CD59"/>
    <property type="match status" value="1"/>
</dbReference>
<name>A0A8I6SUS8_CIMLE</name>
<dbReference type="RefSeq" id="XP_014255699.1">
    <property type="nucleotide sequence ID" value="XM_014400213.2"/>
</dbReference>
<sequence length="169" mass="18376">MVDGYGRLISWFMLTSLVKASSDHQPPSKQGGGVTCYTCVNVSDNLMCNQYAIDSPCPEGEDFCHTLHIMDSTGASVVVNKKCADTTECWPLGVGCVLVDTQTICVSCCDEMYCNVTVPTNQSNAIYSNRRTQSRTKVRPSETPDLPLSSAPQTLVSHSILFVVLKSLL</sequence>
<keyword evidence="5" id="KW-0472">Membrane</keyword>
<dbReference type="OrthoDB" id="6149028at2759"/>
<dbReference type="RefSeq" id="XP_014255700.1">
    <property type="nucleotide sequence ID" value="XM_014400214.2"/>
</dbReference>
<evidence type="ECO:0000256" key="3">
    <source>
        <dbReference type="ARBA" id="ARBA00022622"/>
    </source>
</evidence>
<keyword evidence="8" id="KW-0449">Lipoprotein</keyword>
<reference evidence="11" key="1">
    <citation type="submission" date="2022-01" db="UniProtKB">
        <authorList>
            <consortium name="EnsemblMetazoa"/>
        </authorList>
    </citation>
    <scope>IDENTIFICATION</scope>
</reference>
<evidence type="ECO:0000256" key="4">
    <source>
        <dbReference type="ARBA" id="ARBA00022729"/>
    </source>
</evidence>
<dbReference type="RefSeq" id="XP_024084765.1">
    <property type="nucleotide sequence ID" value="XM_024228997.1"/>
</dbReference>
<dbReference type="PANTHER" id="PTHR31171">
    <property type="entry name" value="LY6/PLAUR DOMAIN-CONTAINING PROTEIN 6"/>
    <property type="match status" value="1"/>
</dbReference>
<dbReference type="GO" id="GO:0030548">
    <property type="term" value="F:acetylcholine receptor regulator activity"/>
    <property type="evidence" value="ECO:0007669"/>
    <property type="project" value="InterPro"/>
</dbReference>
<dbReference type="GeneID" id="106670135"/>
<feature type="region of interest" description="Disordered" evidence="9">
    <location>
        <begin position="129"/>
        <end position="150"/>
    </location>
</feature>
<feature type="signal peptide" evidence="10">
    <location>
        <begin position="1"/>
        <end position="20"/>
    </location>
</feature>
<evidence type="ECO:0000256" key="9">
    <source>
        <dbReference type="SAM" id="MobiDB-lite"/>
    </source>
</evidence>
<keyword evidence="2" id="KW-1003">Cell membrane</keyword>
<dbReference type="Proteomes" id="UP000494040">
    <property type="component" value="Unassembled WGS sequence"/>
</dbReference>
<dbReference type="EnsemblMetazoa" id="XM_024228997.1">
    <property type="protein sequence ID" value="XP_024084765.1"/>
    <property type="gene ID" value="LOC106670135"/>
</dbReference>
<keyword evidence="7" id="KW-0325">Glycoprotein</keyword>
<dbReference type="EnsemblMetazoa" id="XM_014400213.2">
    <property type="protein sequence ID" value="XP_014255699.1"/>
    <property type="gene ID" value="LOC106670135"/>
</dbReference>
<keyword evidence="12" id="KW-1185">Reference proteome</keyword>
<evidence type="ECO:0000256" key="8">
    <source>
        <dbReference type="ARBA" id="ARBA00023288"/>
    </source>
</evidence>
<dbReference type="CDD" id="cd23567">
    <property type="entry name" value="TFP_LU_ECD_LYPD6_like"/>
    <property type="match status" value="1"/>
</dbReference>
<keyword evidence="6" id="KW-1015">Disulfide bond</keyword>
<evidence type="ECO:0000256" key="5">
    <source>
        <dbReference type="ARBA" id="ARBA00023136"/>
    </source>
</evidence>
<evidence type="ECO:0000256" key="7">
    <source>
        <dbReference type="ARBA" id="ARBA00023180"/>
    </source>
</evidence>
<feature type="chain" id="PRO_5036432546" evidence="10">
    <location>
        <begin position="21"/>
        <end position="169"/>
    </location>
</feature>
<comment type="subcellular location">
    <subcellularLocation>
        <location evidence="1">Cell membrane</location>
        <topology evidence="1">Lipid-anchor</topology>
        <topology evidence="1">GPI-anchor</topology>
    </subcellularLocation>
</comment>
<evidence type="ECO:0000313" key="12">
    <source>
        <dbReference type="Proteomes" id="UP000494040"/>
    </source>
</evidence>
<evidence type="ECO:0000256" key="2">
    <source>
        <dbReference type="ARBA" id="ARBA00022475"/>
    </source>
</evidence>
<dbReference type="GO" id="GO:0098552">
    <property type="term" value="C:side of membrane"/>
    <property type="evidence" value="ECO:0007669"/>
    <property type="project" value="UniProtKB-KW"/>
</dbReference>
<proteinExistence type="predicted"/>
<evidence type="ECO:0000256" key="1">
    <source>
        <dbReference type="ARBA" id="ARBA00004609"/>
    </source>
</evidence>
<organism evidence="11 12">
    <name type="scientific">Cimex lectularius</name>
    <name type="common">Bed bug</name>
    <name type="synonym">Acanthia lectularia</name>
    <dbReference type="NCBI Taxonomy" id="79782"/>
    <lineage>
        <taxon>Eukaryota</taxon>
        <taxon>Metazoa</taxon>
        <taxon>Ecdysozoa</taxon>
        <taxon>Arthropoda</taxon>
        <taxon>Hexapoda</taxon>
        <taxon>Insecta</taxon>
        <taxon>Pterygota</taxon>
        <taxon>Neoptera</taxon>
        <taxon>Paraneoptera</taxon>
        <taxon>Hemiptera</taxon>
        <taxon>Heteroptera</taxon>
        <taxon>Panheteroptera</taxon>
        <taxon>Cimicomorpha</taxon>
        <taxon>Cimicidae</taxon>
        <taxon>Cimex</taxon>
    </lineage>
</organism>
<dbReference type="SUPFAM" id="SSF57302">
    <property type="entry name" value="Snake toxin-like"/>
    <property type="match status" value="1"/>
</dbReference>